<dbReference type="OrthoDB" id="112777at2"/>
<dbReference type="SUPFAM" id="SSF51735">
    <property type="entry name" value="NAD(P)-binding Rossmann-fold domains"/>
    <property type="match status" value="1"/>
</dbReference>
<dbReference type="RefSeq" id="WP_096463416.1">
    <property type="nucleotide sequence ID" value="NZ_AP017312.1"/>
</dbReference>
<dbReference type="KEGG" id="asoc:CB4_00474"/>
<evidence type="ECO:0000313" key="1">
    <source>
        <dbReference type="EMBL" id="BAU26360.1"/>
    </source>
</evidence>
<dbReference type="PANTHER" id="PTHR48079:SF6">
    <property type="entry name" value="NAD(P)-BINDING DOMAIN-CONTAINING PROTEIN-RELATED"/>
    <property type="match status" value="1"/>
</dbReference>
<proteinExistence type="predicted"/>
<protein>
    <submittedName>
        <fullName evidence="1">2,3-dihydroxy-2,3-dihydrophenylpropionate dehydrogenase</fullName>
    </submittedName>
</protein>
<reference evidence="1 2" key="1">
    <citation type="submission" date="2015-12" db="EMBL/GenBank/DDBJ databases">
        <title>Genome sequence of Aneurinibacillus soli.</title>
        <authorList>
            <person name="Lee J.S."/>
            <person name="Lee K.C."/>
            <person name="Kim K.K."/>
            <person name="Lee B.W."/>
        </authorList>
    </citation>
    <scope>NUCLEOTIDE SEQUENCE [LARGE SCALE GENOMIC DNA]</scope>
    <source>
        <strain evidence="1 2">CB4</strain>
    </source>
</reference>
<sequence length="318" mass="34960">MKKALVLGASGGMGDALVRELVSRGIEVVAFARNNNKLAMLFGHMVDVTMASGDARNEHDVEEAARDVDVIFHTVSVPYKDWIEGHPLIMKNAVQAAQKNSAKLVLIDNIYAYGRSSGALVGEEATRQPHTKKGRIRVKMQQIAEEAHASGIPTMVLHFPDFYGPNAHNTILSHTLQAVLAGKRAMFVGNKNVRREYIFTPDGAKAAAELALRDDTYGERWNIPGSGVVSGHELIAMIREQTGYTKSIGTVTTGMIRFLGLFSRDMREIAEMMYLTEEPVVLSGAKYEARIGPLPQTSYKEGLRQIVQAMKTGRMTDD</sequence>
<keyword evidence="2" id="KW-1185">Reference proteome</keyword>
<dbReference type="GO" id="GO:0004029">
    <property type="term" value="F:aldehyde dehydrogenase (NAD+) activity"/>
    <property type="evidence" value="ECO:0007669"/>
    <property type="project" value="TreeGrafter"/>
</dbReference>
<dbReference type="Gene3D" id="3.40.50.720">
    <property type="entry name" value="NAD(P)-binding Rossmann-like Domain"/>
    <property type="match status" value="1"/>
</dbReference>
<dbReference type="Pfam" id="PF01370">
    <property type="entry name" value="Epimerase"/>
    <property type="match status" value="1"/>
</dbReference>
<dbReference type="InterPro" id="IPR051783">
    <property type="entry name" value="NAD(P)-dependent_oxidoreduct"/>
</dbReference>
<dbReference type="AlphaFoldDB" id="A0A0U4WC15"/>
<dbReference type="GO" id="GO:0005737">
    <property type="term" value="C:cytoplasm"/>
    <property type="evidence" value="ECO:0007669"/>
    <property type="project" value="TreeGrafter"/>
</dbReference>
<dbReference type="InterPro" id="IPR036291">
    <property type="entry name" value="NAD(P)-bd_dom_sf"/>
</dbReference>
<dbReference type="Proteomes" id="UP000217696">
    <property type="component" value="Chromosome"/>
</dbReference>
<dbReference type="InterPro" id="IPR001509">
    <property type="entry name" value="Epimerase_deHydtase"/>
</dbReference>
<dbReference type="PANTHER" id="PTHR48079">
    <property type="entry name" value="PROTEIN YEEZ"/>
    <property type="match status" value="1"/>
</dbReference>
<accession>A0A0U4WC15</accession>
<organism evidence="1 2">
    <name type="scientific">Aneurinibacillus soli</name>
    <dbReference type="NCBI Taxonomy" id="1500254"/>
    <lineage>
        <taxon>Bacteria</taxon>
        <taxon>Bacillati</taxon>
        <taxon>Bacillota</taxon>
        <taxon>Bacilli</taxon>
        <taxon>Bacillales</taxon>
        <taxon>Paenibacillaceae</taxon>
        <taxon>Aneurinibacillus group</taxon>
        <taxon>Aneurinibacillus</taxon>
    </lineage>
</organism>
<dbReference type="EMBL" id="AP017312">
    <property type="protein sequence ID" value="BAU26360.1"/>
    <property type="molecule type" value="Genomic_DNA"/>
</dbReference>
<evidence type="ECO:0000313" key="2">
    <source>
        <dbReference type="Proteomes" id="UP000217696"/>
    </source>
</evidence>
<name>A0A0U4WC15_9BACL</name>
<gene>
    <name evidence="1" type="ORF">CB4_00474</name>
</gene>